<keyword evidence="5" id="KW-0472">Membrane</keyword>
<keyword evidence="2" id="KW-0812">Transmembrane</keyword>
<organism evidence="8 9">
    <name type="scientific">Lacibacter sediminis</name>
    <dbReference type="NCBI Taxonomy" id="2760713"/>
    <lineage>
        <taxon>Bacteria</taxon>
        <taxon>Pseudomonadati</taxon>
        <taxon>Bacteroidota</taxon>
        <taxon>Chitinophagia</taxon>
        <taxon>Chitinophagales</taxon>
        <taxon>Chitinophagaceae</taxon>
        <taxon>Lacibacter</taxon>
    </lineage>
</organism>
<feature type="chain" id="PRO_5028938340" evidence="6">
    <location>
        <begin position="20"/>
        <end position="537"/>
    </location>
</feature>
<dbReference type="KEGG" id="lacs:H4075_20720"/>
<name>A0A7G5XG52_9BACT</name>
<keyword evidence="3" id="KW-0677">Repeat</keyword>
<proteinExistence type="predicted"/>
<feature type="signal peptide" evidence="6">
    <location>
        <begin position="1"/>
        <end position="19"/>
    </location>
</feature>
<dbReference type="PANTHER" id="PTHR46730:SF4">
    <property type="entry name" value="POLYCYSTIC KIDNEY DISEASE PROTEIN 1-LIKE 1"/>
    <property type="match status" value="1"/>
</dbReference>
<dbReference type="GO" id="GO:0005261">
    <property type="term" value="F:monoatomic cation channel activity"/>
    <property type="evidence" value="ECO:0007669"/>
    <property type="project" value="TreeGrafter"/>
</dbReference>
<feature type="domain" description="PKD" evidence="7">
    <location>
        <begin position="134"/>
        <end position="174"/>
    </location>
</feature>
<dbReference type="InterPro" id="IPR000601">
    <property type="entry name" value="PKD_dom"/>
</dbReference>
<evidence type="ECO:0000256" key="3">
    <source>
        <dbReference type="ARBA" id="ARBA00022737"/>
    </source>
</evidence>
<dbReference type="PROSITE" id="PS50093">
    <property type="entry name" value="PKD"/>
    <property type="match status" value="4"/>
</dbReference>
<evidence type="ECO:0000313" key="8">
    <source>
        <dbReference type="EMBL" id="QNA44455.1"/>
    </source>
</evidence>
<keyword evidence="9" id="KW-1185">Reference proteome</keyword>
<dbReference type="InterPro" id="IPR013783">
    <property type="entry name" value="Ig-like_fold"/>
</dbReference>
<keyword evidence="4" id="KW-1133">Transmembrane helix</keyword>
<evidence type="ECO:0000256" key="2">
    <source>
        <dbReference type="ARBA" id="ARBA00022692"/>
    </source>
</evidence>
<feature type="domain" description="PKD" evidence="7">
    <location>
        <begin position="281"/>
        <end position="342"/>
    </location>
</feature>
<evidence type="ECO:0000256" key="1">
    <source>
        <dbReference type="ARBA" id="ARBA00004141"/>
    </source>
</evidence>
<protein>
    <submittedName>
        <fullName evidence="8">PKD domain-containing protein</fullName>
    </submittedName>
</protein>
<accession>A0A7G5XG52</accession>
<evidence type="ECO:0000256" key="4">
    <source>
        <dbReference type="ARBA" id="ARBA00022989"/>
    </source>
</evidence>
<gene>
    <name evidence="8" type="ORF">H4075_20720</name>
</gene>
<dbReference type="GO" id="GO:0006816">
    <property type="term" value="P:calcium ion transport"/>
    <property type="evidence" value="ECO:0007669"/>
    <property type="project" value="TreeGrafter"/>
</dbReference>
<evidence type="ECO:0000313" key="9">
    <source>
        <dbReference type="Proteomes" id="UP000515344"/>
    </source>
</evidence>
<dbReference type="NCBIfam" id="TIGR04183">
    <property type="entry name" value="Por_Secre_tail"/>
    <property type="match status" value="1"/>
</dbReference>
<dbReference type="Pfam" id="PF18911">
    <property type="entry name" value="PKD_4"/>
    <property type="match status" value="4"/>
</dbReference>
<dbReference type="SMART" id="SM00089">
    <property type="entry name" value="PKD"/>
    <property type="match status" value="5"/>
</dbReference>
<evidence type="ECO:0000259" key="7">
    <source>
        <dbReference type="PROSITE" id="PS50093"/>
    </source>
</evidence>
<dbReference type="PANTHER" id="PTHR46730">
    <property type="entry name" value="POLYCYSTIN-1"/>
    <property type="match status" value="1"/>
</dbReference>
<feature type="domain" description="PKD" evidence="7">
    <location>
        <begin position="216"/>
        <end position="274"/>
    </location>
</feature>
<dbReference type="RefSeq" id="WP_182802717.1">
    <property type="nucleotide sequence ID" value="NZ_CP060007.1"/>
</dbReference>
<dbReference type="GO" id="GO:0005886">
    <property type="term" value="C:plasma membrane"/>
    <property type="evidence" value="ECO:0007669"/>
    <property type="project" value="TreeGrafter"/>
</dbReference>
<feature type="domain" description="PKD" evidence="7">
    <location>
        <begin position="42"/>
        <end position="80"/>
    </location>
</feature>
<dbReference type="EMBL" id="CP060007">
    <property type="protein sequence ID" value="QNA44455.1"/>
    <property type="molecule type" value="Genomic_DNA"/>
</dbReference>
<evidence type="ECO:0000256" key="6">
    <source>
        <dbReference type="SAM" id="SignalP"/>
    </source>
</evidence>
<dbReference type="InterPro" id="IPR022409">
    <property type="entry name" value="PKD/Chitinase_dom"/>
</dbReference>
<dbReference type="Gene3D" id="2.60.40.10">
    <property type="entry name" value="Immunoglobulins"/>
    <property type="match status" value="5"/>
</dbReference>
<keyword evidence="6" id="KW-0732">Signal</keyword>
<comment type="subcellular location">
    <subcellularLocation>
        <location evidence="1">Membrane</location>
        <topology evidence="1">Multi-pass membrane protein</topology>
    </subcellularLocation>
</comment>
<dbReference type="SUPFAM" id="SSF49299">
    <property type="entry name" value="PKD domain"/>
    <property type="match status" value="5"/>
</dbReference>
<dbReference type="AlphaFoldDB" id="A0A7G5XG52"/>
<dbReference type="InterPro" id="IPR026444">
    <property type="entry name" value="Secre_tail"/>
</dbReference>
<dbReference type="InterPro" id="IPR035986">
    <property type="entry name" value="PKD_dom_sf"/>
</dbReference>
<evidence type="ECO:0000256" key="5">
    <source>
        <dbReference type="ARBA" id="ARBA00023136"/>
    </source>
</evidence>
<sequence>MKKVIYSFIALLVVFTSKAQDNPCKGKAAFQLTISGNTVKFYSATTVNTPVVHSWKFGDGQTADGANPTHTYIASGNYRVVHYIKDTVLKCYDSAVKEFSIPQSLCDLVQAKFEWKKDSSNAFKVIFINQSLLNSAATSVSYKWIFGDGTFSTDANPAHAYTKPGVYKVCLVVTVSNTCVREICKEVRIGECNFDAGFSWVLDNAHPMRGVKFNPFPSPIASTPLSVKWSFGDGTYSTEFSPLHQYQQPGTYKVCLRIEYFAGCVKEVCKEVTVPPLENCEALSRFTMERISSSPHTLYFKAEANSSVIKYIWTFGDGTGALGATATHKYDRPGTYRICLTIYRSDNCASTTCKEVVIGDLNCEQTTMKFEMQRMNPPHNNAVKFTAVSNQPITSQSWTIWRSNSTTPVKINVNDPTYIFQDTGYYKVCLRATTANGCVKEYCNYVHITYVPRECHLQITPNPAIANIQFKVQVEIAKPVVASIIDMTGMRKAVFYLNAVPGVNTFTLPVTTLAPGYYTLEVKVGDQVCTSKFQKVN</sequence>
<dbReference type="CDD" id="cd00146">
    <property type="entry name" value="PKD"/>
    <property type="match status" value="4"/>
</dbReference>
<dbReference type="Proteomes" id="UP000515344">
    <property type="component" value="Chromosome"/>
</dbReference>
<reference evidence="9" key="1">
    <citation type="submission" date="2020-08" db="EMBL/GenBank/DDBJ databases">
        <title>Lacibacter sp. S13-6-6 genome sequencing.</title>
        <authorList>
            <person name="Jin L."/>
        </authorList>
    </citation>
    <scope>NUCLEOTIDE SEQUENCE [LARGE SCALE GENOMIC DNA]</scope>
    <source>
        <strain evidence="9">S13-6-6</strain>
    </source>
</reference>